<evidence type="ECO:0000256" key="1">
    <source>
        <dbReference type="SAM" id="SignalP"/>
    </source>
</evidence>
<evidence type="ECO:0000313" key="2">
    <source>
        <dbReference type="EMBL" id="PPK86410.1"/>
    </source>
</evidence>
<dbReference type="PANTHER" id="PTHR38787:SF3">
    <property type="entry name" value="REGULATORY P DOMAIN-CONTAINING PROTEIN"/>
    <property type="match status" value="1"/>
</dbReference>
<dbReference type="Pfam" id="PF08309">
    <property type="entry name" value="LVIVD"/>
    <property type="match status" value="2"/>
</dbReference>
<feature type="signal peptide" evidence="1">
    <location>
        <begin position="1"/>
        <end position="18"/>
    </location>
</feature>
<reference evidence="2 3" key="1">
    <citation type="submission" date="2018-02" db="EMBL/GenBank/DDBJ databases">
        <title>Genomic Encyclopedia of Archaeal and Bacterial Type Strains, Phase II (KMG-II): from individual species to whole genera.</title>
        <authorList>
            <person name="Goeker M."/>
        </authorList>
    </citation>
    <scope>NUCLEOTIDE SEQUENCE [LARGE SCALE GENOMIC DNA]</scope>
    <source>
        <strain evidence="2 3">DSM 29526</strain>
    </source>
</reference>
<dbReference type="Pfam" id="PF13620">
    <property type="entry name" value="CarboxypepD_reg"/>
    <property type="match status" value="1"/>
</dbReference>
<dbReference type="EMBL" id="PTJC01000006">
    <property type="protein sequence ID" value="PPK86410.1"/>
    <property type="molecule type" value="Genomic_DNA"/>
</dbReference>
<gene>
    <name evidence="2" type="ORF">CLV84_3336</name>
</gene>
<name>A0A2S6I5I3_9BACT</name>
<dbReference type="SUPFAM" id="SSF49464">
    <property type="entry name" value="Carboxypeptidase regulatory domain-like"/>
    <property type="match status" value="1"/>
</dbReference>
<dbReference type="GO" id="GO:0005576">
    <property type="term" value="C:extracellular region"/>
    <property type="evidence" value="ECO:0007669"/>
    <property type="project" value="TreeGrafter"/>
</dbReference>
<proteinExistence type="predicted"/>
<dbReference type="InterPro" id="IPR013211">
    <property type="entry name" value="LVIVD"/>
</dbReference>
<keyword evidence="1" id="KW-0732">Signal</keyword>
<keyword evidence="3" id="KW-1185">Reference proteome</keyword>
<dbReference type="PANTHER" id="PTHR38787">
    <property type="entry name" value="REGULATORY P DOMAIN-CONTAINING PROTEIN"/>
    <property type="match status" value="1"/>
</dbReference>
<dbReference type="InterPro" id="IPR026444">
    <property type="entry name" value="Secre_tail"/>
</dbReference>
<dbReference type="AlphaFoldDB" id="A0A2S6I5I3"/>
<accession>A0A2S6I5I3</accession>
<dbReference type="Proteomes" id="UP000237662">
    <property type="component" value="Unassembled WGS sequence"/>
</dbReference>
<dbReference type="InterPro" id="IPR008969">
    <property type="entry name" value="CarboxyPept-like_regulatory"/>
</dbReference>
<dbReference type="SUPFAM" id="SSF75011">
    <property type="entry name" value="3-carboxy-cis,cis-mucoante lactonizing enzyme"/>
    <property type="match status" value="1"/>
</dbReference>
<dbReference type="RefSeq" id="WP_104420844.1">
    <property type="nucleotide sequence ID" value="NZ_PTJC01000006.1"/>
</dbReference>
<feature type="chain" id="PRO_5015691898" evidence="1">
    <location>
        <begin position="19"/>
        <end position="534"/>
    </location>
</feature>
<evidence type="ECO:0000313" key="3">
    <source>
        <dbReference type="Proteomes" id="UP000237662"/>
    </source>
</evidence>
<dbReference type="InterPro" id="IPR027589">
    <property type="entry name" value="Choice_anch_B"/>
</dbReference>
<organism evidence="2 3">
    <name type="scientific">Neolewinella xylanilytica</name>
    <dbReference type="NCBI Taxonomy" id="1514080"/>
    <lineage>
        <taxon>Bacteria</taxon>
        <taxon>Pseudomonadati</taxon>
        <taxon>Bacteroidota</taxon>
        <taxon>Saprospiria</taxon>
        <taxon>Saprospirales</taxon>
        <taxon>Lewinellaceae</taxon>
        <taxon>Neolewinella</taxon>
    </lineage>
</organism>
<dbReference type="NCBIfam" id="TIGR04312">
    <property type="entry name" value="choice_anch_B"/>
    <property type="match status" value="1"/>
</dbReference>
<protein>
    <submittedName>
        <fullName evidence="2">Choice-of-anchor B domain-containing protein</fullName>
    </submittedName>
</protein>
<dbReference type="Gene3D" id="2.60.40.1120">
    <property type="entry name" value="Carboxypeptidase-like, regulatory domain"/>
    <property type="match status" value="1"/>
</dbReference>
<dbReference type="NCBIfam" id="TIGR04183">
    <property type="entry name" value="Por_Secre_tail"/>
    <property type="match status" value="1"/>
</dbReference>
<comment type="caution">
    <text evidence="2">The sequence shown here is derived from an EMBL/GenBank/DDBJ whole genome shotgun (WGS) entry which is preliminary data.</text>
</comment>
<dbReference type="OrthoDB" id="9815940at2"/>
<sequence>MTRYLPFLFVFISLPALAQLNAVERSNVDFGVGINDVWGYVSPDGTEYALVGLDTGVAIVSLADPDAAEVVGVASGVRSVWRDMKTYGEYAYVVSDQRDDGLTVIDLRQLPDTFAVTHVRDTVPGFNRPFHRAHNLYIDTTRGLAFTSGGDGNINAGGILIFDLKANPLHPPIIARGPAIYSHDVYVQDNLMYASEIVQGELAIYDTKDLNNIRELGRVRTPTTFTHNAWTNTTGSTVFTTDEKPNASVAAYDITDPSAIELLDEYRPLSSLNSGTIPHNVHVIDNFLSVSYYTDGLRVVDASVPTNLIEVANYDTWVGPNGDFNGAWGAYPFLPSGLTLVSDRQSGLYVIDVNYVRAARLEGMVVDSVTGVGINNASVAILTDQLNATLSDPLGAFATGIARAGTYSVAVSAEGYVSDTISVDLANDSISALTVELARPQDQSTATGDPGPAEIEVVLAPNPAPGAAVLRYNLGRLTSGSVRLYTATGTLVSEQRLSRSEGSIEVADGFPSGVYILHLTAGGKSLRTLQLVKL</sequence>